<dbReference type="Gene3D" id="1.10.10.60">
    <property type="entry name" value="Homeodomain-like"/>
    <property type="match status" value="1"/>
</dbReference>
<dbReference type="Pfam" id="PF04963">
    <property type="entry name" value="Sigma54_CBD"/>
    <property type="match status" value="1"/>
</dbReference>
<keyword evidence="4" id="KW-0548">Nucleotidyltransferase</keyword>
<dbReference type="GO" id="GO:0000428">
    <property type="term" value="C:DNA-directed RNA polymerase complex"/>
    <property type="evidence" value="ECO:0007669"/>
    <property type="project" value="UniProtKB-KW"/>
</dbReference>
<evidence type="ECO:0000313" key="12">
    <source>
        <dbReference type="Proteomes" id="UP000199136"/>
    </source>
</evidence>
<protein>
    <submittedName>
        <fullName evidence="11">RNA polymerase, sigma 54 subunit, RpoN/SigL</fullName>
    </submittedName>
</protein>
<dbReference type="OrthoDB" id="9814402at2"/>
<dbReference type="InterPro" id="IPR007046">
    <property type="entry name" value="RNA_pol_sigma_54_core-bd"/>
</dbReference>
<keyword evidence="3" id="KW-0808">Transferase</keyword>
<evidence type="ECO:0000256" key="6">
    <source>
        <dbReference type="ARBA" id="ARBA00023082"/>
    </source>
</evidence>
<feature type="domain" description="RNA polymerase sigma factor 54 core-binding" evidence="10">
    <location>
        <begin position="83"/>
        <end position="267"/>
    </location>
</feature>
<gene>
    <name evidence="11" type="ORF">SAMN04488506_1554</name>
</gene>
<dbReference type="Pfam" id="PF04552">
    <property type="entry name" value="Sigma54_DBD"/>
    <property type="match status" value="1"/>
</dbReference>
<dbReference type="STRING" id="82801.SAMN04488506_1554"/>
<dbReference type="GO" id="GO:0016987">
    <property type="term" value="F:sigma factor activity"/>
    <property type="evidence" value="ECO:0007669"/>
    <property type="project" value="UniProtKB-KW"/>
</dbReference>
<dbReference type="RefSeq" id="WP_092480588.1">
    <property type="nucleotide sequence ID" value="NZ_FOXW01000005.1"/>
</dbReference>
<organism evidence="11 12">
    <name type="scientific">Desemzia incerta</name>
    <dbReference type="NCBI Taxonomy" id="82801"/>
    <lineage>
        <taxon>Bacteria</taxon>
        <taxon>Bacillati</taxon>
        <taxon>Bacillota</taxon>
        <taxon>Bacilli</taxon>
        <taxon>Lactobacillales</taxon>
        <taxon>Carnobacteriaceae</taxon>
        <taxon>Desemzia</taxon>
    </lineage>
</organism>
<sequence length="449" mass="51544">MNFEQHYTQQQKQVQKLAMTQQLQQSIQMLNMNQEDLVLFLKQKALGNPLIEIKVKRPTADNSFKNSYSSSSAYASYNPIDHLAGGQMSLFSYVIDQIHLTMRDTYLRELVLWLANHLDKNGYMTISLEEAKQQTEAEEIQLIDALTLLQQLEPAGVGARNLQECLMLQTERDDEAPNLAYLILEESFDLFSSRKWEPLAKKYGIPVSAVQEVADYVQTLTAHPGAVYSTEDEHFVRPDLIVTLVNDELMVKSAKTGLPVIKFQTDYYQDMLSVEDKDVKKFIQEKYAEYDWIQQSLQQREETIIRVGTAIVEQQKEFFLQDSRPLTPMTLKEIAQLLDIHESTVSRSVNDKFIQTDFGTYELKSFFTTGLKRLSDNDSIQANSQDVSSDGVKHRIKDLIAEENKLKPLSDQKIATLLEDEGIQISRRTVTKYREALSIPSSTNRKRYA</sequence>
<evidence type="ECO:0000256" key="7">
    <source>
        <dbReference type="ARBA" id="ARBA00023125"/>
    </source>
</evidence>
<dbReference type="NCBIfam" id="TIGR02395">
    <property type="entry name" value="rpoN_sigma"/>
    <property type="match status" value="1"/>
</dbReference>
<keyword evidence="6" id="KW-0731">Sigma factor</keyword>
<dbReference type="InterPro" id="IPR007634">
    <property type="entry name" value="RNA_pol_sigma_54_DNA-bd"/>
</dbReference>
<evidence type="ECO:0000259" key="10">
    <source>
        <dbReference type="Pfam" id="PF04963"/>
    </source>
</evidence>
<name>A0A1I5XQH4_9LACT</name>
<keyword evidence="2" id="KW-0240">DNA-directed RNA polymerase</keyword>
<dbReference type="GO" id="GO:0006352">
    <property type="term" value="P:DNA-templated transcription initiation"/>
    <property type="evidence" value="ECO:0007669"/>
    <property type="project" value="InterPro"/>
</dbReference>
<dbReference type="PROSITE" id="PS50044">
    <property type="entry name" value="SIGMA54_3"/>
    <property type="match status" value="1"/>
</dbReference>
<dbReference type="PANTHER" id="PTHR32248:SF4">
    <property type="entry name" value="RNA POLYMERASE SIGMA-54 FACTOR"/>
    <property type="match status" value="1"/>
</dbReference>
<comment type="similarity">
    <text evidence="1">Belongs to the sigma-54 factor family.</text>
</comment>
<keyword evidence="7" id="KW-0238">DNA-binding</keyword>
<dbReference type="PIRSF" id="PIRSF000774">
    <property type="entry name" value="RpoN"/>
    <property type="match status" value="1"/>
</dbReference>
<dbReference type="GO" id="GO:0016779">
    <property type="term" value="F:nucleotidyltransferase activity"/>
    <property type="evidence" value="ECO:0007669"/>
    <property type="project" value="UniProtKB-KW"/>
</dbReference>
<dbReference type="GO" id="GO:0001216">
    <property type="term" value="F:DNA-binding transcription activator activity"/>
    <property type="evidence" value="ECO:0007669"/>
    <property type="project" value="InterPro"/>
</dbReference>
<evidence type="ECO:0000256" key="3">
    <source>
        <dbReference type="ARBA" id="ARBA00022679"/>
    </source>
</evidence>
<dbReference type="InterPro" id="IPR000394">
    <property type="entry name" value="RNA_pol_sigma_54"/>
</dbReference>
<dbReference type="AlphaFoldDB" id="A0A1I5XQH4"/>
<keyword evidence="8" id="KW-0804">Transcription</keyword>
<evidence type="ECO:0000256" key="4">
    <source>
        <dbReference type="ARBA" id="ARBA00022695"/>
    </source>
</evidence>
<dbReference type="Pfam" id="PF00309">
    <property type="entry name" value="Sigma54_AID"/>
    <property type="match status" value="1"/>
</dbReference>
<dbReference type="PANTHER" id="PTHR32248">
    <property type="entry name" value="RNA POLYMERASE SIGMA-54 FACTOR"/>
    <property type="match status" value="1"/>
</dbReference>
<proteinExistence type="inferred from homology"/>
<evidence type="ECO:0000256" key="2">
    <source>
        <dbReference type="ARBA" id="ARBA00022478"/>
    </source>
</evidence>
<dbReference type="GO" id="GO:0003677">
    <property type="term" value="F:DNA binding"/>
    <property type="evidence" value="ECO:0007669"/>
    <property type="project" value="UniProtKB-KW"/>
</dbReference>
<evidence type="ECO:0000313" key="11">
    <source>
        <dbReference type="EMBL" id="SFQ34160.1"/>
    </source>
</evidence>
<reference evidence="11 12" key="1">
    <citation type="submission" date="2016-10" db="EMBL/GenBank/DDBJ databases">
        <authorList>
            <person name="de Groot N.N."/>
        </authorList>
    </citation>
    <scope>NUCLEOTIDE SEQUENCE [LARGE SCALE GENOMIC DNA]</scope>
    <source>
        <strain evidence="11 12">DSM 20581</strain>
    </source>
</reference>
<dbReference type="PROSITE" id="PS00717">
    <property type="entry name" value="SIGMA54_1"/>
    <property type="match status" value="1"/>
</dbReference>
<dbReference type="PRINTS" id="PR00045">
    <property type="entry name" value="SIGMA54FCT"/>
</dbReference>
<dbReference type="EMBL" id="FOXW01000005">
    <property type="protein sequence ID" value="SFQ34160.1"/>
    <property type="molecule type" value="Genomic_DNA"/>
</dbReference>
<dbReference type="Proteomes" id="UP000199136">
    <property type="component" value="Unassembled WGS sequence"/>
</dbReference>
<dbReference type="InterPro" id="IPR038709">
    <property type="entry name" value="RpoN_core-bd_sf"/>
</dbReference>
<accession>A0A1I5XQH4</accession>
<evidence type="ECO:0000256" key="1">
    <source>
        <dbReference type="ARBA" id="ARBA00008798"/>
    </source>
</evidence>
<keyword evidence="12" id="KW-1185">Reference proteome</keyword>
<evidence type="ECO:0000259" key="9">
    <source>
        <dbReference type="Pfam" id="PF04552"/>
    </source>
</evidence>
<dbReference type="PROSITE" id="PS00718">
    <property type="entry name" value="SIGMA54_2"/>
    <property type="match status" value="1"/>
</dbReference>
<dbReference type="Gene3D" id="1.10.10.1330">
    <property type="entry name" value="RNA polymerase sigma-54 factor, core-binding domain"/>
    <property type="match status" value="1"/>
</dbReference>
<evidence type="ECO:0000256" key="5">
    <source>
        <dbReference type="ARBA" id="ARBA00023015"/>
    </source>
</evidence>
<evidence type="ECO:0000256" key="8">
    <source>
        <dbReference type="ARBA" id="ARBA00023163"/>
    </source>
</evidence>
<keyword evidence="5" id="KW-0805">Transcription regulation</keyword>
<feature type="domain" description="RNA polymerase sigma factor 54 DNA-binding" evidence="9">
    <location>
        <begin position="281"/>
        <end position="447"/>
    </location>
</feature>